<protein>
    <recommendedName>
        <fullName evidence="2">EMC1 first beta-propeller domain-containing protein</fullName>
    </recommendedName>
</protein>
<feature type="chain" id="PRO_5034323048" description="EMC1 first beta-propeller domain-containing protein" evidence="1">
    <location>
        <begin position="20"/>
        <end position="304"/>
    </location>
</feature>
<evidence type="ECO:0000256" key="1">
    <source>
        <dbReference type="SAM" id="SignalP"/>
    </source>
</evidence>
<dbReference type="InterPro" id="IPR026895">
    <property type="entry name" value="EMC1"/>
</dbReference>
<accession>A0A8H3DQV4</accession>
<feature type="domain" description="EMC1 first beta-propeller" evidence="2">
    <location>
        <begin position="22"/>
        <end position="140"/>
    </location>
</feature>
<dbReference type="InterPro" id="IPR015943">
    <property type="entry name" value="WD40/YVTN_repeat-like_dom_sf"/>
</dbReference>
<dbReference type="Proteomes" id="UP000663831">
    <property type="component" value="Unassembled WGS sequence"/>
</dbReference>
<dbReference type="PANTHER" id="PTHR21573">
    <property type="entry name" value="ER MEMBRANE PROTEIN COMPLEX SUBUNIT 1"/>
    <property type="match status" value="1"/>
</dbReference>
<evidence type="ECO:0000313" key="4">
    <source>
        <dbReference type="Proteomes" id="UP000663831"/>
    </source>
</evidence>
<dbReference type="AlphaFoldDB" id="A0A8H3DQV4"/>
<dbReference type="SUPFAM" id="SSF50998">
    <property type="entry name" value="Quinoprotein alcohol dehydrogenase-like"/>
    <property type="match status" value="1"/>
</dbReference>
<comment type="caution">
    <text evidence="3">The sequence shown here is derived from an EMBL/GenBank/DDBJ whole genome shotgun (WGS) entry which is preliminary data.</text>
</comment>
<evidence type="ECO:0000259" key="2">
    <source>
        <dbReference type="Pfam" id="PF25293"/>
    </source>
</evidence>
<dbReference type="Gene3D" id="2.130.10.10">
    <property type="entry name" value="YVTN repeat-like/Quinoprotein amine dehydrogenase"/>
    <property type="match status" value="1"/>
</dbReference>
<dbReference type="GO" id="GO:0072546">
    <property type="term" value="C:EMC complex"/>
    <property type="evidence" value="ECO:0007669"/>
    <property type="project" value="InterPro"/>
</dbReference>
<keyword evidence="1" id="KW-0732">Signal</keyword>
<evidence type="ECO:0000313" key="3">
    <source>
        <dbReference type="EMBL" id="CAE6537268.1"/>
    </source>
</evidence>
<dbReference type="InterPro" id="IPR011047">
    <property type="entry name" value="Quinoprotein_ADH-like_sf"/>
</dbReference>
<dbReference type="Pfam" id="PF25293">
    <property type="entry name" value="Beta-prop_EMC1_N"/>
    <property type="match status" value="1"/>
</dbReference>
<feature type="signal peptide" evidence="1">
    <location>
        <begin position="1"/>
        <end position="19"/>
    </location>
</feature>
<reference evidence="3" key="1">
    <citation type="submission" date="2021-01" db="EMBL/GenBank/DDBJ databases">
        <authorList>
            <person name="Kaushik A."/>
        </authorList>
    </citation>
    <scope>NUCLEOTIDE SEQUENCE</scope>
    <source>
        <strain evidence="3">AG3-1AP</strain>
    </source>
</reference>
<dbReference type="InterPro" id="IPR058545">
    <property type="entry name" value="Beta-prop_EMC1_1st"/>
</dbReference>
<dbReference type="GO" id="GO:0034975">
    <property type="term" value="P:protein folding in endoplasmic reticulum"/>
    <property type="evidence" value="ECO:0007669"/>
    <property type="project" value="TreeGrafter"/>
</dbReference>
<organism evidence="3 4">
    <name type="scientific">Rhizoctonia solani</name>
    <dbReference type="NCBI Taxonomy" id="456999"/>
    <lineage>
        <taxon>Eukaryota</taxon>
        <taxon>Fungi</taxon>
        <taxon>Dikarya</taxon>
        <taxon>Basidiomycota</taxon>
        <taxon>Agaricomycotina</taxon>
        <taxon>Agaricomycetes</taxon>
        <taxon>Cantharellales</taxon>
        <taxon>Ceratobasidiaceae</taxon>
        <taxon>Rhizoctonia</taxon>
    </lineage>
</organism>
<gene>
    <name evidence="3" type="ORF">RDB_LOCUS167393</name>
</gene>
<dbReference type="PANTHER" id="PTHR21573:SF0">
    <property type="entry name" value="ER MEMBRANE PROTEIN COMPLEX SUBUNIT 1"/>
    <property type="match status" value="1"/>
</dbReference>
<proteinExistence type="predicted"/>
<name>A0A8H3DQV4_9AGAM</name>
<dbReference type="EMBL" id="CAJMWV010008908">
    <property type="protein sequence ID" value="CAE6537268.1"/>
    <property type="molecule type" value="Genomic_DNA"/>
</dbReference>
<sequence length="304" mass="33686">MRLRTGAFLWLWALRYVSALEESEAGVIDWHKELVGVPLTDSAKSLPAFIRSDPTSPTKKTGMAVATKSNVLAVLNPGSTGNIVWHRQFDQSEGRILQYKTHRDALASISGPGGSYVRLFESFSGNLLWERQLHPPSSGRLLEPANLGVDVVFWHELSDIDAYVLTKGITHPRITHEMRDVFVFKTRDTNRPASSGLRSTPILSLHRTSHNTLPNLRNVSKTLVVATSYGTLLGIDTAQGTVVWRKIIGVSSTGPADVTPVKMFITKSALEGPDPEVVLVAEKKLRGKKTRLCSWRFVFALKYQ</sequence>